<evidence type="ECO:0000259" key="2">
    <source>
        <dbReference type="Pfam" id="PF13505"/>
    </source>
</evidence>
<evidence type="ECO:0000313" key="4">
    <source>
        <dbReference type="Proteomes" id="UP000604381"/>
    </source>
</evidence>
<protein>
    <submittedName>
        <fullName evidence="3">Outer membrane beta-barrel protein</fullName>
    </submittedName>
</protein>
<organism evidence="3 4">
    <name type="scientific">Candidatus Amphirhobacter heronislandensis</name>
    <dbReference type="NCBI Taxonomy" id="1732024"/>
    <lineage>
        <taxon>Bacteria</taxon>
        <taxon>Pseudomonadati</taxon>
        <taxon>Pseudomonadota</taxon>
        <taxon>Gammaproteobacteria</taxon>
        <taxon>Candidatus Tethybacterales</taxon>
        <taxon>Candidatus Tethybacteraceae</taxon>
        <taxon>Candidatus Amphirhobacter</taxon>
    </lineage>
</organism>
<dbReference type="Pfam" id="PF13505">
    <property type="entry name" value="OMP_b-brl"/>
    <property type="match status" value="1"/>
</dbReference>
<evidence type="ECO:0000256" key="1">
    <source>
        <dbReference type="ARBA" id="ARBA00022729"/>
    </source>
</evidence>
<accession>A0A930UFV4</accession>
<dbReference type="AlphaFoldDB" id="A0A930UFV4"/>
<proteinExistence type="predicted"/>
<evidence type="ECO:0000313" key="3">
    <source>
        <dbReference type="EMBL" id="MBF2734913.1"/>
    </source>
</evidence>
<dbReference type="InterPro" id="IPR011250">
    <property type="entry name" value="OMP/PagP_B-barrel"/>
</dbReference>
<dbReference type="SUPFAM" id="SSF56925">
    <property type="entry name" value="OMPA-like"/>
    <property type="match status" value="1"/>
</dbReference>
<name>A0A930UFV4_9GAMM</name>
<dbReference type="Proteomes" id="UP000604381">
    <property type="component" value="Unassembled WGS sequence"/>
</dbReference>
<keyword evidence="1" id="KW-0732">Signal</keyword>
<dbReference type="EMBL" id="JADHEI010000028">
    <property type="protein sequence ID" value="MBF2734913.1"/>
    <property type="molecule type" value="Genomic_DNA"/>
</dbReference>
<feature type="domain" description="Outer membrane protein beta-barrel" evidence="2">
    <location>
        <begin position="14"/>
        <end position="190"/>
    </location>
</feature>
<gene>
    <name evidence="3" type="ORF">ISN26_02315</name>
</gene>
<dbReference type="InterPro" id="IPR027385">
    <property type="entry name" value="Beta-barrel_OMP"/>
</dbReference>
<dbReference type="Gene3D" id="2.40.160.20">
    <property type="match status" value="1"/>
</dbReference>
<reference evidence="3" key="1">
    <citation type="submission" date="2020-10" db="EMBL/GenBank/DDBJ databases">
        <title>An improved Amphimedon queenslandica hologenome assembly reveals how three proteobacterial symbionts can extend the metabolic phenotypic of their marine sponge host.</title>
        <authorList>
            <person name="Degnan B."/>
            <person name="Degnan S."/>
            <person name="Xiang X."/>
        </authorList>
    </citation>
    <scope>NUCLEOTIDE SEQUENCE</scope>
    <source>
        <strain evidence="3">AqS2</strain>
    </source>
</reference>
<sequence>MTPDTDHSSSPFTNGDCGDSETSIRVFAGYKINDMISVEGFWLSSSGYATSHSGQIDFVPSVGNTTNASISFTSETDYTSFGASAVGKYEVYDNLSIKGVLGLHSYSIEPSFTPGTPSRTLTSAESTAMADFQKAKVDARTDDGVSLLYGIGAEYSLGGNFNVRAGYDVLSSGDESVSYLSAGASYTYSF</sequence>
<comment type="caution">
    <text evidence="3">The sequence shown here is derived from an EMBL/GenBank/DDBJ whole genome shotgun (WGS) entry which is preliminary data.</text>
</comment>
<keyword evidence="4" id="KW-1185">Reference proteome</keyword>